<organism evidence="1 2">
    <name type="scientific">Lignipirellula cremea</name>
    <dbReference type="NCBI Taxonomy" id="2528010"/>
    <lineage>
        <taxon>Bacteria</taxon>
        <taxon>Pseudomonadati</taxon>
        <taxon>Planctomycetota</taxon>
        <taxon>Planctomycetia</taxon>
        <taxon>Pirellulales</taxon>
        <taxon>Pirellulaceae</taxon>
        <taxon>Lignipirellula</taxon>
    </lineage>
</organism>
<reference evidence="1 2" key="1">
    <citation type="submission" date="2019-02" db="EMBL/GenBank/DDBJ databases">
        <title>Deep-cultivation of Planctomycetes and their phenomic and genomic characterization uncovers novel biology.</title>
        <authorList>
            <person name="Wiegand S."/>
            <person name="Jogler M."/>
            <person name="Boedeker C."/>
            <person name="Pinto D."/>
            <person name="Vollmers J."/>
            <person name="Rivas-Marin E."/>
            <person name="Kohn T."/>
            <person name="Peeters S.H."/>
            <person name="Heuer A."/>
            <person name="Rast P."/>
            <person name="Oberbeckmann S."/>
            <person name="Bunk B."/>
            <person name="Jeske O."/>
            <person name="Meyerdierks A."/>
            <person name="Storesund J.E."/>
            <person name="Kallscheuer N."/>
            <person name="Luecker S."/>
            <person name="Lage O.M."/>
            <person name="Pohl T."/>
            <person name="Merkel B.J."/>
            <person name="Hornburger P."/>
            <person name="Mueller R.-W."/>
            <person name="Bruemmer F."/>
            <person name="Labrenz M."/>
            <person name="Spormann A.M."/>
            <person name="Op den Camp H."/>
            <person name="Overmann J."/>
            <person name="Amann R."/>
            <person name="Jetten M.S.M."/>
            <person name="Mascher T."/>
            <person name="Medema M.H."/>
            <person name="Devos D.P."/>
            <person name="Kaster A.-K."/>
            <person name="Ovreas L."/>
            <person name="Rohde M."/>
            <person name="Galperin M.Y."/>
            <person name="Jogler C."/>
        </authorList>
    </citation>
    <scope>NUCLEOTIDE SEQUENCE [LARGE SCALE GENOMIC DNA]</scope>
    <source>
        <strain evidence="1 2">Pla85_3_4</strain>
    </source>
</reference>
<accession>A0A518DVF2</accession>
<evidence type="ECO:0000313" key="1">
    <source>
        <dbReference type="EMBL" id="QDU95810.1"/>
    </source>
</evidence>
<sequence length="44" mass="5056">MVKTSIEESRRVLLGGAAFYKPGLFLPKKNDPTIKYFARRLQSQ</sequence>
<evidence type="ECO:0000313" key="2">
    <source>
        <dbReference type="Proteomes" id="UP000317648"/>
    </source>
</evidence>
<protein>
    <submittedName>
        <fullName evidence="1">Uncharacterized protein</fullName>
    </submittedName>
</protein>
<dbReference type="KEGG" id="lcre:Pla8534_36270"/>
<dbReference type="Proteomes" id="UP000317648">
    <property type="component" value="Chromosome"/>
</dbReference>
<gene>
    <name evidence="1" type="ORF">Pla8534_36270</name>
</gene>
<name>A0A518DVF2_9BACT</name>
<dbReference type="AlphaFoldDB" id="A0A518DVF2"/>
<proteinExistence type="predicted"/>
<dbReference type="EMBL" id="CP036433">
    <property type="protein sequence ID" value="QDU95810.1"/>
    <property type="molecule type" value="Genomic_DNA"/>
</dbReference>
<keyword evidence="2" id="KW-1185">Reference proteome</keyword>